<evidence type="ECO:0000313" key="1">
    <source>
        <dbReference type="EMBL" id="EME32416.1"/>
    </source>
</evidence>
<sequence>MAYFSWVTWFPRCECCKRVSFPRPTQVSRLFQRSLLKRSSKRYQLCRTSSYLSSLCCSTRSSLSIKDNRVCFLVADVNTLSRSTKNEPVSSLLEGLSIVKKNFGRFHYFVISEDSLQEVEGHISESFAKELKPEVIITFGGAQIFQLGFREPDPSWEEQVMKEWEPKPVQSLIESTLKEAKIGYLECRKIYSSEFPLSSMPKIPLVLQYTLSEDIETGQETLISLLLQKLRENGLKASIRRGSHERSLDIAPSTVTSIGAFEFICSMLNIDEDSRVVLLLGDSPSIHYMKKHLKASILCHSFNELESVLSSWTPLLEQLE</sequence>
<dbReference type="InterPro" id="IPR023214">
    <property type="entry name" value="HAD_sf"/>
</dbReference>
<evidence type="ECO:0008006" key="3">
    <source>
        <dbReference type="Google" id="ProtNLM"/>
    </source>
</evidence>
<dbReference type="Gene3D" id="3.40.50.1000">
    <property type="entry name" value="HAD superfamily/HAD-like"/>
    <property type="match status" value="1"/>
</dbReference>
<dbReference type="Proteomes" id="UP000030680">
    <property type="component" value="Unassembled WGS sequence"/>
</dbReference>
<accession>M2W977</accession>
<dbReference type="Gene3D" id="3.90.1070.10">
    <property type="match status" value="1"/>
</dbReference>
<protein>
    <recommendedName>
        <fullName evidence="3">Sucrose phosphatase-like domain-containing protein</fullName>
    </recommendedName>
</protein>
<organism evidence="1 2">
    <name type="scientific">Galdieria sulphuraria</name>
    <name type="common">Red alga</name>
    <dbReference type="NCBI Taxonomy" id="130081"/>
    <lineage>
        <taxon>Eukaryota</taxon>
        <taxon>Rhodophyta</taxon>
        <taxon>Bangiophyceae</taxon>
        <taxon>Galdieriales</taxon>
        <taxon>Galdieriaceae</taxon>
        <taxon>Galdieria</taxon>
    </lineage>
</organism>
<keyword evidence="2" id="KW-1185">Reference proteome</keyword>
<dbReference type="EMBL" id="KB454486">
    <property type="protein sequence ID" value="EME32416.1"/>
    <property type="molecule type" value="Genomic_DNA"/>
</dbReference>
<dbReference type="KEGG" id="gsl:Gasu_05020"/>
<dbReference type="AlphaFoldDB" id="M2W977"/>
<dbReference type="RefSeq" id="XP_005708936.1">
    <property type="nucleotide sequence ID" value="XM_005708879.1"/>
</dbReference>
<dbReference type="Gramene" id="EME32416">
    <property type="protein sequence ID" value="EME32416"/>
    <property type="gene ID" value="Gasu_05020"/>
</dbReference>
<name>M2W977_GALSU</name>
<dbReference type="GeneID" id="17090999"/>
<proteinExistence type="predicted"/>
<gene>
    <name evidence="1" type="ORF">Gasu_05020</name>
</gene>
<reference evidence="2" key="1">
    <citation type="journal article" date="2013" name="Science">
        <title>Gene transfer from bacteria and archaea facilitated evolution of an extremophilic eukaryote.</title>
        <authorList>
            <person name="Schonknecht G."/>
            <person name="Chen W.H."/>
            <person name="Ternes C.M."/>
            <person name="Barbier G.G."/>
            <person name="Shrestha R.P."/>
            <person name="Stanke M."/>
            <person name="Brautigam A."/>
            <person name="Baker B.J."/>
            <person name="Banfield J.F."/>
            <person name="Garavito R.M."/>
            <person name="Carr K."/>
            <person name="Wilkerson C."/>
            <person name="Rensing S.A."/>
            <person name="Gagneul D."/>
            <person name="Dickenson N.E."/>
            <person name="Oesterhelt C."/>
            <person name="Lercher M.J."/>
            <person name="Weber A.P."/>
        </authorList>
    </citation>
    <scope>NUCLEOTIDE SEQUENCE [LARGE SCALE GENOMIC DNA]</scope>
    <source>
        <strain evidence="2">074W</strain>
    </source>
</reference>
<dbReference type="OrthoDB" id="10357761at2759"/>
<evidence type="ECO:0000313" key="2">
    <source>
        <dbReference type="Proteomes" id="UP000030680"/>
    </source>
</evidence>